<sequence length="141" mass="15713">MFSIQKKTEDCNHISCLDFKADNSQALKSIIYGDKILTDEQAQLLSKVATAGMLNLKREDKVSSAILYDKDLSSIDETAVILNRGSAGIANEFIFTGFERFRAWANLPSVFGASNATRDHAQINKKLEEYNAHQIAQGKKR</sequence>
<keyword evidence="2" id="KW-1185">Reference proteome</keyword>
<reference evidence="1 2" key="1">
    <citation type="submission" date="2013-12" db="EMBL/GenBank/DDBJ databases">
        <title>Annotation of the Bibersteinia trehalosi USDA-ARS-USMARC-189 complete genome.</title>
        <authorList>
            <person name="Harhay G.P."/>
            <person name="McVey S."/>
            <person name="Clawson M.L."/>
            <person name="Bono J."/>
            <person name="Heaton M.P."/>
            <person name="Chitko-Mckown C.G."/>
            <person name="Harhay D.M."/>
            <person name="Smith T.P.L."/>
        </authorList>
    </citation>
    <scope>NUCLEOTIDE SEQUENCE [LARGE SCALE GENOMIC DNA]</scope>
    <source>
        <strain evidence="1 2">USDA-ARS-USMARC-189</strain>
    </source>
</reference>
<dbReference type="RefSeq" id="WP_038445758.1">
    <property type="nucleotide sequence ID" value="NZ_CP006955.1"/>
</dbReference>
<proteinExistence type="predicted"/>
<accession>A0ABM7D4V1</accession>
<evidence type="ECO:0000313" key="1">
    <source>
        <dbReference type="EMBL" id="AHG84275.1"/>
    </source>
</evidence>
<name>A0ABM7D4V1_BIBTR</name>
<dbReference type="Proteomes" id="UP000019092">
    <property type="component" value="Chromosome"/>
</dbReference>
<protein>
    <submittedName>
        <fullName evidence="1">Filamentous hemagglutinin outer membrane protein</fullName>
    </submittedName>
</protein>
<dbReference type="EMBL" id="CP006955">
    <property type="protein sequence ID" value="AHG84275.1"/>
    <property type="molecule type" value="Genomic_DNA"/>
</dbReference>
<evidence type="ECO:0000313" key="2">
    <source>
        <dbReference type="Proteomes" id="UP000019092"/>
    </source>
</evidence>
<organism evidence="1 2">
    <name type="scientific">Bibersteinia trehalosi USDA-ARS-USMARC-189</name>
    <dbReference type="NCBI Taxonomy" id="1263831"/>
    <lineage>
        <taxon>Bacteria</taxon>
        <taxon>Pseudomonadati</taxon>
        <taxon>Pseudomonadota</taxon>
        <taxon>Gammaproteobacteria</taxon>
        <taxon>Pasteurellales</taxon>
        <taxon>Pasteurellaceae</taxon>
        <taxon>Bibersteinia</taxon>
    </lineage>
</organism>
<gene>
    <name evidence="1" type="ORF">F543_14110</name>
</gene>